<dbReference type="EMBL" id="MU004244">
    <property type="protein sequence ID" value="KAF2663790.1"/>
    <property type="molecule type" value="Genomic_DNA"/>
</dbReference>
<feature type="region of interest" description="Disordered" evidence="1">
    <location>
        <begin position="51"/>
        <end position="145"/>
    </location>
</feature>
<name>A0A6A6TVM4_9PEZI</name>
<evidence type="ECO:0000313" key="2">
    <source>
        <dbReference type="EMBL" id="KAF2663790.1"/>
    </source>
</evidence>
<feature type="compositionally biased region" description="Acidic residues" evidence="1">
    <location>
        <begin position="95"/>
        <end position="107"/>
    </location>
</feature>
<sequence>MSHRETLSLAHTAECKLKIAANKPDRNLRFLLGHALTLDSLNLRLMQIEDESRTVRQPRHSSSVKFKAADNGGNKRSPLSGRQKTPPPVTNKSDDDQDVASDSDPDELSLQRFPSAAAQPRRQPSPDKLQPPQESYDDVSSSDDEDLESFLAMLEKNISRESLEKITKSKTDEELASLYQSVKGCSCHETDAPEIKNFWEVPTDQQNGGMKGFENIRVAIAEVAA</sequence>
<accession>A0A6A6TVM4</accession>
<protein>
    <submittedName>
        <fullName evidence="2">Uncharacterized protein</fullName>
    </submittedName>
</protein>
<dbReference type="Proteomes" id="UP000799302">
    <property type="component" value="Unassembled WGS sequence"/>
</dbReference>
<gene>
    <name evidence="2" type="ORF">BT63DRAFT_112091</name>
</gene>
<feature type="compositionally biased region" description="Acidic residues" evidence="1">
    <location>
        <begin position="135"/>
        <end position="145"/>
    </location>
</feature>
<dbReference type="OrthoDB" id="3938221at2759"/>
<dbReference type="AlphaFoldDB" id="A0A6A6TVM4"/>
<reference evidence="2" key="1">
    <citation type="journal article" date="2020" name="Stud. Mycol.">
        <title>101 Dothideomycetes genomes: a test case for predicting lifestyles and emergence of pathogens.</title>
        <authorList>
            <person name="Haridas S."/>
            <person name="Albert R."/>
            <person name="Binder M."/>
            <person name="Bloem J."/>
            <person name="Labutti K."/>
            <person name="Salamov A."/>
            <person name="Andreopoulos B."/>
            <person name="Baker S."/>
            <person name="Barry K."/>
            <person name="Bills G."/>
            <person name="Bluhm B."/>
            <person name="Cannon C."/>
            <person name="Castanera R."/>
            <person name="Culley D."/>
            <person name="Daum C."/>
            <person name="Ezra D."/>
            <person name="Gonzalez J."/>
            <person name="Henrissat B."/>
            <person name="Kuo A."/>
            <person name="Liang C."/>
            <person name="Lipzen A."/>
            <person name="Lutzoni F."/>
            <person name="Magnuson J."/>
            <person name="Mondo S."/>
            <person name="Nolan M."/>
            <person name="Ohm R."/>
            <person name="Pangilinan J."/>
            <person name="Park H.-J."/>
            <person name="Ramirez L."/>
            <person name="Alfaro M."/>
            <person name="Sun H."/>
            <person name="Tritt A."/>
            <person name="Yoshinaga Y."/>
            <person name="Zwiers L.-H."/>
            <person name="Turgeon B."/>
            <person name="Goodwin S."/>
            <person name="Spatafora J."/>
            <person name="Crous P."/>
            <person name="Grigoriev I."/>
        </authorList>
    </citation>
    <scope>NUCLEOTIDE SEQUENCE</scope>
    <source>
        <strain evidence="2">CBS 115976</strain>
    </source>
</reference>
<keyword evidence="3" id="KW-1185">Reference proteome</keyword>
<organism evidence="2 3">
    <name type="scientific">Microthyrium microscopicum</name>
    <dbReference type="NCBI Taxonomy" id="703497"/>
    <lineage>
        <taxon>Eukaryota</taxon>
        <taxon>Fungi</taxon>
        <taxon>Dikarya</taxon>
        <taxon>Ascomycota</taxon>
        <taxon>Pezizomycotina</taxon>
        <taxon>Dothideomycetes</taxon>
        <taxon>Dothideomycetes incertae sedis</taxon>
        <taxon>Microthyriales</taxon>
        <taxon>Microthyriaceae</taxon>
        <taxon>Microthyrium</taxon>
    </lineage>
</organism>
<proteinExistence type="predicted"/>
<evidence type="ECO:0000256" key="1">
    <source>
        <dbReference type="SAM" id="MobiDB-lite"/>
    </source>
</evidence>
<evidence type="ECO:0000313" key="3">
    <source>
        <dbReference type="Proteomes" id="UP000799302"/>
    </source>
</evidence>